<feature type="domain" description="Trimeric autotransporter adhesin YadA-like stalk" evidence="14">
    <location>
        <begin position="861"/>
        <end position="903"/>
    </location>
</feature>
<dbReference type="GO" id="GO:0009986">
    <property type="term" value="C:cell surface"/>
    <property type="evidence" value="ECO:0007669"/>
    <property type="project" value="UniProtKB-SubCell"/>
</dbReference>
<dbReference type="Proteomes" id="UP000199119">
    <property type="component" value="Unassembled WGS sequence"/>
</dbReference>
<dbReference type="Pfam" id="PF03895">
    <property type="entry name" value="YadA_anchor"/>
    <property type="match status" value="1"/>
</dbReference>
<dbReference type="SUPFAM" id="SSF101967">
    <property type="entry name" value="Adhesin YadA, collagen-binding domain"/>
    <property type="match status" value="18"/>
</dbReference>
<keyword evidence="16" id="KW-1185">Reference proteome</keyword>
<keyword evidence="9" id="KW-0472">Membrane</keyword>
<comment type="similarity">
    <text evidence="3">Belongs to the autotransporter-2 (AT-2) (TC 1.B.40) family.</text>
</comment>
<dbReference type="Pfam" id="PF05658">
    <property type="entry name" value="YadA_head"/>
    <property type="match status" value="17"/>
</dbReference>
<feature type="domain" description="Trimeric autotransporter adhesin YadA-like stalk" evidence="14">
    <location>
        <begin position="3007"/>
        <end position="3044"/>
    </location>
</feature>
<dbReference type="InterPro" id="IPR005594">
    <property type="entry name" value="YadA_C"/>
</dbReference>
<feature type="domain" description="Trimeric autotransporter adhesin YadA-like head" evidence="13">
    <location>
        <begin position="79"/>
        <end position="103"/>
    </location>
</feature>
<feature type="domain" description="Trimeric autotransporter adhesin YadA-like stalk" evidence="14">
    <location>
        <begin position="1952"/>
        <end position="1994"/>
    </location>
</feature>
<feature type="domain" description="Trimeric autotransporter adhesin YadA-like head" evidence="13">
    <location>
        <begin position="2761"/>
        <end position="2787"/>
    </location>
</feature>
<feature type="domain" description="Trimeric autotransporter adhesin YadA-like stalk" evidence="14">
    <location>
        <begin position="347"/>
        <end position="390"/>
    </location>
</feature>
<evidence type="ECO:0000259" key="13">
    <source>
        <dbReference type="Pfam" id="PF05658"/>
    </source>
</evidence>
<dbReference type="SUPFAM" id="SSF54523">
    <property type="entry name" value="Pili subunits"/>
    <property type="match status" value="1"/>
</dbReference>
<dbReference type="CDD" id="cd12820">
    <property type="entry name" value="LbR_YadA-like"/>
    <property type="match status" value="4"/>
</dbReference>
<feature type="domain" description="Trimeric autotransporter adhesin YadA-like head" evidence="13">
    <location>
        <begin position="1"/>
        <end position="21"/>
    </location>
</feature>
<accession>A0A1I1ZBG5</accession>
<dbReference type="STRING" id="1177982.SAMN04489711_10138"/>
<feature type="region of interest" description="Disordered" evidence="11">
    <location>
        <begin position="2888"/>
        <end position="2911"/>
    </location>
</feature>
<feature type="domain" description="Trimeric autotransporter adhesin YadA-like head" evidence="13">
    <location>
        <begin position="1066"/>
        <end position="1091"/>
    </location>
</feature>
<dbReference type="Gene3D" id="6.20.50.100">
    <property type="match status" value="11"/>
</dbReference>
<feature type="domain" description="Trimeric autotransporter adhesin YadA-like stalk" evidence="14">
    <location>
        <begin position="2825"/>
        <end position="2864"/>
    </location>
</feature>
<dbReference type="EMBL" id="FONX01000001">
    <property type="protein sequence ID" value="SFE29035.1"/>
    <property type="molecule type" value="Genomic_DNA"/>
</dbReference>
<feature type="domain" description="Trimeric autotransporter adhesin YadA-like head" evidence="13">
    <location>
        <begin position="107"/>
        <end position="133"/>
    </location>
</feature>
<gene>
    <name evidence="15" type="ORF">SAMN04489711_10138</name>
</gene>
<feature type="domain" description="Trimeric autotransporter adhesin YadA-like head" evidence="13">
    <location>
        <begin position="1325"/>
        <end position="1346"/>
    </location>
</feature>
<evidence type="ECO:0000256" key="6">
    <source>
        <dbReference type="ARBA" id="ARBA00022692"/>
    </source>
</evidence>
<organism evidence="15 16">
    <name type="scientific">Paracidovorax wautersii</name>
    <dbReference type="NCBI Taxonomy" id="1177982"/>
    <lineage>
        <taxon>Bacteria</taxon>
        <taxon>Pseudomonadati</taxon>
        <taxon>Pseudomonadota</taxon>
        <taxon>Betaproteobacteria</taxon>
        <taxon>Burkholderiales</taxon>
        <taxon>Comamonadaceae</taxon>
        <taxon>Paracidovorax</taxon>
    </lineage>
</organism>
<keyword evidence="10" id="KW-0998">Cell outer membrane</keyword>
<dbReference type="GO" id="GO:0015031">
    <property type="term" value="P:protein transport"/>
    <property type="evidence" value="ECO:0007669"/>
    <property type="project" value="UniProtKB-KW"/>
</dbReference>
<evidence type="ECO:0000259" key="12">
    <source>
        <dbReference type="Pfam" id="PF03895"/>
    </source>
</evidence>
<feature type="domain" description="Trimeric autotransporter adhesin YadA-like head" evidence="13">
    <location>
        <begin position="1139"/>
        <end position="1160"/>
    </location>
</feature>
<feature type="domain" description="Trimeric autotransporter adhesin YadA-like stalk" evidence="14">
    <location>
        <begin position="1561"/>
        <end position="1604"/>
    </location>
</feature>
<dbReference type="InterPro" id="IPR045584">
    <property type="entry name" value="Pilin-like"/>
</dbReference>
<feature type="domain" description="Trimeric autotransporter adhesin YadA-like stalk" evidence="14">
    <location>
        <begin position="515"/>
        <end position="554"/>
    </location>
</feature>
<feature type="domain" description="Trimeric autotransporter adhesin YadA-like stalk" evidence="14">
    <location>
        <begin position="1784"/>
        <end position="1827"/>
    </location>
</feature>
<evidence type="ECO:0000256" key="5">
    <source>
        <dbReference type="ARBA" id="ARBA00022452"/>
    </source>
</evidence>
<feature type="domain" description="Trimeric autotransporter adhesin YadA-like head" evidence="13">
    <location>
        <begin position="1269"/>
        <end position="1290"/>
    </location>
</feature>
<feature type="domain" description="Trimeric autotransporter adhesin YadA-like stalk" evidence="14">
    <location>
        <begin position="2452"/>
        <end position="2492"/>
    </location>
</feature>
<dbReference type="Gene3D" id="6.10.250.2040">
    <property type="match status" value="2"/>
</dbReference>
<feature type="domain" description="Trimeric autotransporter adhesin YadA-like stalk" evidence="14">
    <location>
        <begin position="1632"/>
        <end position="1675"/>
    </location>
</feature>
<feature type="compositionally biased region" description="Low complexity" evidence="11">
    <location>
        <begin position="2895"/>
        <end position="2911"/>
    </location>
</feature>
<evidence type="ECO:0000256" key="9">
    <source>
        <dbReference type="ARBA" id="ARBA00023136"/>
    </source>
</evidence>
<feature type="domain" description="Trimeric autotransporter adhesin YadA-like stalk" evidence="14">
    <location>
        <begin position="2954"/>
        <end position="2992"/>
    </location>
</feature>
<dbReference type="Gene3D" id="2.150.10.10">
    <property type="entry name" value="Serralysin-like metalloprotease, C-terminal"/>
    <property type="match status" value="7"/>
</dbReference>
<dbReference type="Pfam" id="PF05662">
    <property type="entry name" value="YadA_stalk"/>
    <property type="match status" value="19"/>
</dbReference>
<evidence type="ECO:0000313" key="15">
    <source>
        <dbReference type="EMBL" id="SFE29035.1"/>
    </source>
</evidence>
<feature type="domain" description="Trimeric autotransporter adhesin YadA-like head" evidence="13">
    <location>
        <begin position="23"/>
        <end position="46"/>
    </location>
</feature>
<dbReference type="Gene3D" id="1.20.5.170">
    <property type="match status" value="13"/>
</dbReference>
<feature type="domain" description="Trimeric autotransporter adhesin YadA-like head" evidence="13">
    <location>
        <begin position="1220"/>
        <end position="1243"/>
    </location>
</feature>
<keyword evidence="8" id="KW-0653">Protein transport</keyword>
<feature type="domain" description="Trimeric autotransporter adhesin YadA-like head" evidence="13">
    <location>
        <begin position="1164"/>
        <end position="1188"/>
    </location>
</feature>
<feature type="domain" description="Trimeric autotransporter adhesin YadA-like stalk" evidence="14">
    <location>
        <begin position="693"/>
        <end position="735"/>
    </location>
</feature>
<keyword evidence="7" id="KW-0732">Signal</keyword>
<evidence type="ECO:0000259" key="14">
    <source>
        <dbReference type="Pfam" id="PF05662"/>
    </source>
</evidence>
<keyword evidence="4" id="KW-0813">Transport</keyword>
<feature type="domain" description="Trimeric autotransporter adhesin YadA-like head" evidence="13">
    <location>
        <begin position="53"/>
        <end position="75"/>
    </location>
</feature>
<evidence type="ECO:0000256" key="11">
    <source>
        <dbReference type="SAM" id="MobiDB-lite"/>
    </source>
</evidence>
<evidence type="ECO:0000313" key="16">
    <source>
        <dbReference type="Proteomes" id="UP000199119"/>
    </source>
</evidence>
<feature type="domain" description="Trimeric autotransporter adhesin YadA-like head" evidence="13">
    <location>
        <begin position="1192"/>
        <end position="1218"/>
    </location>
</feature>
<feature type="domain" description="Trimeric autotransporter adhesin YadA-like stalk" evidence="14">
    <location>
        <begin position="2285"/>
        <end position="2328"/>
    </location>
</feature>
<feature type="domain" description="Trimeric autotransporter adhesin YadA-like head" evidence="13">
    <location>
        <begin position="1094"/>
        <end position="1120"/>
    </location>
</feature>
<evidence type="ECO:0000256" key="2">
    <source>
        <dbReference type="ARBA" id="ARBA00004442"/>
    </source>
</evidence>
<feature type="domain" description="Trimeric autotransporter adhesin YadA-like stalk" evidence="14">
    <location>
        <begin position="937"/>
        <end position="980"/>
    </location>
</feature>
<feature type="domain" description="Trimeric autotransporter adhesin YadA-like C-terminal membrane anchor" evidence="12">
    <location>
        <begin position="3061"/>
        <end position="3121"/>
    </location>
</feature>
<keyword evidence="5" id="KW-1134">Transmembrane beta strand</keyword>
<feature type="domain" description="Trimeric autotransporter adhesin YadA-like stalk" evidence="14">
    <location>
        <begin position="2118"/>
        <end position="2161"/>
    </location>
</feature>
<evidence type="ECO:0000256" key="7">
    <source>
        <dbReference type="ARBA" id="ARBA00022729"/>
    </source>
</evidence>
<name>A0A1I1ZBG5_9BURK</name>
<evidence type="ECO:0000256" key="3">
    <source>
        <dbReference type="ARBA" id="ARBA00005848"/>
    </source>
</evidence>
<comment type="subcellular location">
    <subcellularLocation>
        <location evidence="2">Cell outer membrane</location>
    </subcellularLocation>
    <subcellularLocation>
        <location evidence="1">Cell surface</location>
    </subcellularLocation>
</comment>
<evidence type="ECO:0000256" key="10">
    <source>
        <dbReference type="ARBA" id="ARBA00023237"/>
    </source>
</evidence>
<proteinExistence type="inferred from homology"/>
<feature type="domain" description="Trimeric autotransporter adhesin YadA-like stalk" evidence="14">
    <location>
        <begin position="173"/>
        <end position="214"/>
    </location>
</feature>
<protein>
    <submittedName>
        <fullName evidence="15">Head domain of trimeric autotransporter adhesin</fullName>
    </submittedName>
</protein>
<evidence type="ECO:0000256" key="4">
    <source>
        <dbReference type="ARBA" id="ARBA00022448"/>
    </source>
</evidence>
<dbReference type="InterPro" id="IPR008635">
    <property type="entry name" value="Coiled_stalk_dom"/>
</dbReference>
<feature type="domain" description="Trimeric autotransporter adhesin YadA-like head" evidence="13">
    <location>
        <begin position="1038"/>
        <end position="1064"/>
    </location>
</feature>
<feature type="domain" description="Trimeric autotransporter adhesin YadA-like head" evidence="13">
    <location>
        <begin position="2924"/>
        <end position="2948"/>
    </location>
</feature>
<feature type="domain" description="Trimeric autotransporter adhesin YadA-like head" evidence="13">
    <location>
        <begin position="2896"/>
        <end position="2922"/>
    </location>
</feature>
<dbReference type="Gene3D" id="2.60.40.4050">
    <property type="match status" value="1"/>
</dbReference>
<dbReference type="InterPro" id="IPR011049">
    <property type="entry name" value="Serralysin-like_metalloprot_C"/>
</dbReference>
<reference evidence="16" key="1">
    <citation type="submission" date="2016-10" db="EMBL/GenBank/DDBJ databases">
        <authorList>
            <person name="Varghese N."/>
            <person name="Submissions S."/>
        </authorList>
    </citation>
    <scope>NUCLEOTIDE SEQUENCE [LARGE SCALE GENOMIC DNA]</scope>
    <source>
        <strain evidence="16">DSM 27981</strain>
    </source>
</reference>
<dbReference type="GO" id="GO:0009279">
    <property type="term" value="C:cell outer membrane"/>
    <property type="evidence" value="ECO:0007669"/>
    <property type="project" value="UniProtKB-SubCell"/>
</dbReference>
<sequence length="3121" mass="302367">MALGDGALAETAQSVAIGKSATAKGGKAVSIGAGNVADGDGAVAIGDPNIVAGAGAVALGKDNTVNGDGAVAIGNTNNAQGQGSIALGIRSSTSSAGSVALGDTAAAKATNSMALGSGAVANNANDVALGAGSATSAAAPTASVTINGTSYNFAGASPSSVVSIGSAGNERQLKNVAAGALSAASTDAVNGSQLFATNQALSIAGGKIDALGTSAASVIGDSATYNSTTGTLAIGNNIGGTGQGTIGAAIGTANTTANTALATANKGFNVQANGDTATQVKPGDTVQFKDGQNIKVTRTGTDITVATADDLKATSIATGNAKLDTNGLAITNGPSVLASGIDAGGKKITNVANGDLSAASKDAVNGSQLFATNQAMGGLGSRVDQLGTSTAGTLGGNAAYDATTGKVTVSNVGGTGKNTVNDAIAAVQQTANTGWNVQANGDTATQVKPGDTVQFKDGKNIKVTHNGADITVATADDLNATSITTGNSKLDTNGLTIANGPSVLASGINAGLKTITNVASGAVTASSTDAVNGSQLFATGNSMRGVLGGNATYANGSLTMSNIGNTGQSTIHGAINNVNNTANNAATQATGANTTANAALSTANTAIATANLGWNIQTNGDTPSNVAPGTTVELINGQNIKVTRNGTGVTIATADDIAAISVTTGNAKLDTTGLTITNGPSVLASGIDAGGKKITNVASGDLSAASKDAVNGSQLFTTNQALNGMGSRVDQLGTSTAGTLGGNAAYDPATGNVTVSNVGGTGKDTVNDAIASVQQTANAGWNVQANGDAATQVKPGDTVQFKDGQNIKITRTGTDITVATADDLKATSITTGNAKLDTTGLTIANGPSVLASGIDAGGKTITNVTNGDLSTASKDAVNGNQLFATNTNVTNLQGDVTNLTNNVKNGTTGVVQRTTTADTTVLTAAGATSAAPGNAQKLTNLAAGTVASGSTDAVNGGQLFASNSSIAGNLGGGATVNPNGTISAPTYTIQGKNYSNVGSAFDGVNGSLTTLNTQITNINGGGGIKYFHANSSLTDSNAGGVNSIAVGPVAVATGESSMATGNKAAAIGASSTAVGDSAKASADNAMAIGAASTASGASSISMGRQSVANEVNSIAIGTQAQALWAGAVSIGGNADAMATRATAVGSQAKAFAVNSTAIGGLSRAIGERSTAIGWQAGAGGISATAMGDTARAKGDNSVAIGTSASAETAEAVSIGNNAVAKGGKSVSIGSGNTANGDGAVAIGDPNTAGTASVAMGRDNSANGNSGFSGAVALGDKNTASGLGAVALGSNNSAIGVGSVAIGADSIAGNSSVAIGSRANAGSVLSIAVGQGASASLNNSVAIGADSTTANAATRENGVTLNGNNFSFAGNTPAGVLSVGAAGAERQIKNVAAGALSATSTDGVNGSQLFATNQALTSVSTKVDTLGTSTASSIGGNASYDSTTGTLTAGTNIGGTGQTTIAGAIGSANTTANTALDTANKGWNVQANGDAATQVKPGDTVQFKDGQNIKVTRSGNDVTVATADDIDATSVTTGNAKLDTNGLTIANGPSILASGIDAGSKRIINVAAGDISTASSTDAVNGGQLFTTNQNVTNLFNSVANGAAGVVQRTTTADETVLTTMGGTAAAPGNAQKLTNLAAGTVASGSTDAVNGSQLFATSTSVANVIGGSTINADGTITGPSDIGGTGKTTVNNAIAAVNSTANKGFNVQANGDTATQVAPGATVQFKDGQNIKVTRIGSDITVATADDLTATSITTGNSKLDTNGLTITNGPSMRASGIDAGSKKITNVADGDLSATSKDAVNGSQLFATNQVVAGLGTRGDQLGTSTATVLGGNAAYDPATGKVTVSNVGGTGKDTVNDAIAAVQQTANAGWNVQANGDAATQVKPGETVQFKDGQNIKVTRTGADITVATADDLKATSITTGNVKLDTNGLAITNGPSVLASGIDAGDKTITNVANGDLSAASKDAVTGSQLFTTNQAITGLGARGDQLGTSTATVLGGNAAYDSTTGKVGMSNVGGTGKDTVNDAIASVQQTANAGWNVQANGDAATQVQPGSTVQFKDGQNIKVTRTGTDITVATADDLKATSITTGNAKLDTNGLAIANGPSVLASGIDAGDKKITNVANGDLSAASKDAVNGNQLFATNQAITGLGGRSDQLGSSTASTLGGNAAYDATTGRVTVSNVGGTGKDTVNDAIASVQQTANAGWNVQANGDAATQVKPGDTVQFKDGQNIKVTRTGTDITVATADDLKATSITTGNAKLDTNGLAIANGPSVLASGIDAGGKKITNVANGDLSAASKDAVTGSQLFATNQAITGLGGRSDQLGSSTASTLGGNAAYDATTGKVTVSNVGGTGKDTVNDAIASVQQTANAGWNVQANGDAATQVKPGDTVQFKYGQNIKITRTGTDITVATADDLKATSITTGNVKLDTTGLTITNGPSVLASGIDAGDKKITNVANGDLSAASKDAVNGSQLFTTNQTVNDVASNTSQYLGGGADVKNGKAPSYSIGGSIYNNVGDVFSAIDGGSSGVVQRTSTLDETVLTAKGGTAANPGNAQRLTNLAAGAVSSSSTDAVNGSQLFAVDQKAGAGWNISAQGSNSTNVAPGATVDLKNSDGNIVVRKTASGNDVTFDLSKVLTLDSLTMGNTFIDTAGVKVGSDVVLGSTGLVIANGPSVTRAGVDAGGMRIVNVAAGSAATDAVNVSQLQAAVSSGRTRYYGANDGGTQGGNSNGDGATGSQALAAGVGATASGAGASAVGAAASASGAGAVALGRNASARADGSVAVGDGASDGGRGAERYTGTYSGVQNDTAGTVSIGNASAGQIRTLSNVADAREATDAVNLRQLDGAVRQANVYTDSRVQQVSQQTVQNTTNVQNLRDGKDGLFQVNNTDGKAKPSATGSNAAAGGSGAVASGDRSLALGTDAQATANNAVALGSGAVADRANSVSVGAAGRERQVTNVAAGSADTDAVNVSQLRSSQQGMVRYDTNPDGTSNYSRITMGNGQGPATISNVAPGVAGTDAVNVDQLNQGLAEQRAYTDRAVNTVRREANAGIAAAIATANLPQAYAPGRGMTSVAIGTYGGQSALAVGASVLSDSGRWIFKFSGSATTRGSVGVGGGVGFAW</sequence>
<feature type="domain" description="Trimeric autotransporter adhesin YadA-like stalk" evidence="14">
    <location>
        <begin position="2685"/>
        <end position="2710"/>
    </location>
</feature>
<feature type="domain" description="Trimeric autotransporter adhesin YadA-like stalk" evidence="14">
    <location>
        <begin position="1386"/>
        <end position="1427"/>
    </location>
</feature>
<feature type="domain" description="Trimeric autotransporter adhesin YadA-like stalk" evidence="14">
    <location>
        <begin position="2557"/>
        <end position="2601"/>
    </location>
</feature>
<dbReference type="Gene3D" id="2.20.70.140">
    <property type="match status" value="11"/>
</dbReference>
<dbReference type="InterPro" id="IPR008640">
    <property type="entry name" value="Adhesin_Head_dom"/>
</dbReference>
<evidence type="ECO:0000256" key="8">
    <source>
        <dbReference type="ARBA" id="ARBA00022927"/>
    </source>
</evidence>
<keyword evidence="6" id="KW-0812">Transmembrane</keyword>
<evidence type="ECO:0000256" key="1">
    <source>
        <dbReference type="ARBA" id="ARBA00004241"/>
    </source>
</evidence>